<dbReference type="Pfam" id="PF03101">
    <property type="entry name" value="FAR1"/>
    <property type="match status" value="1"/>
</dbReference>
<sequence>MEAKKIDLIEIKDNNDPMDQDPSPSSVNEVKIPEIGMTFSCEEEVRTFYNSYAQNVGFGICKLGGRNGDDGKQKYFSIECVKNGGKVSQAKNILYPRPSTKTNCKAKINVAIRNDGNFVITSLCLEHNHILSPEKSRHFRCNKVLDSAIKRKLELNDQAGITLSKSFRSFVVEAGGYENLTFDERKCPTGEVESTQLVASEDIVSKLAAMGFNYLHCQKAAITLLMLELRKQ</sequence>
<evidence type="ECO:0000313" key="2">
    <source>
        <dbReference type="EMBL" id="KAG6506554.1"/>
    </source>
</evidence>
<comment type="caution">
    <text evidence="2">The sequence shown here is derived from an EMBL/GenBank/DDBJ whole genome shotgun (WGS) entry which is preliminary data.</text>
</comment>
<reference evidence="2 3" key="1">
    <citation type="submission" date="2020-08" db="EMBL/GenBank/DDBJ databases">
        <title>Plant Genome Project.</title>
        <authorList>
            <person name="Zhang R.-G."/>
        </authorList>
    </citation>
    <scope>NUCLEOTIDE SEQUENCE [LARGE SCALE GENOMIC DNA]</scope>
    <source>
        <tissue evidence="2">Rhizome</tissue>
    </source>
</reference>
<protein>
    <recommendedName>
        <fullName evidence="1">FAR1 domain-containing protein</fullName>
    </recommendedName>
</protein>
<keyword evidence="3" id="KW-1185">Reference proteome</keyword>
<evidence type="ECO:0000313" key="3">
    <source>
        <dbReference type="Proteomes" id="UP000734854"/>
    </source>
</evidence>
<evidence type="ECO:0000259" key="1">
    <source>
        <dbReference type="Pfam" id="PF03101"/>
    </source>
</evidence>
<dbReference type="InterPro" id="IPR004330">
    <property type="entry name" value="FAR1_DNA_bnd_dom"/>
</dbReference>
<dbReference type="AlphaFoldDB" id="A0A8J5L0P2"/>
<accession>A0A8J5L0P2</accession>
<feature type="domain" description="FAR1" evidence="1">
    <location>
        <begin position="47"/>
        <end position="132"/>
    </location>
</feature>
<gene>
    <name evidence="2" type="ORF">ZIOFF_031878</name>
</gene>
<dbReference type="PANTHER" id="PTHR46328:SF35">
    <property type="entry name" value="PROTEIN FAR1-RELATED SEQUENCE 5-LIKE"/>
    <property type="match status" value="1"/>
</dbReference>
<dbReference type="PANTHER" id="PTHR46328">
    <property type="entry name" value="FAR-RED IMPAIRED RESPONSIVE (FAR1) FAMILY PROTEIN-RELATED"/>
    <property type="match status" value="1"/>
</dbReference>
<organism evidence="2 3">
    <name type="scientific">Zingiber officinale</name>
    <name type="common">Ginger</name>
    <name type="synonym">Amomum zingiber</name>
    <dbReference type="NCBI Taxonomy" id="94328"/>
    <lineage>
        <taxon>Eukaryota</taxon>
        <taxon>Viridiplantae</taxon>
        <taxon>Streptophyta</taxon>
        <taxon>Embryophyta</taxon>
        <taxon>Tracheophyta</taxon>
        <taxon>Spermatophyta</taxon>
        <taxon>Magnoliopsida</taxon>
        <taxon>Liliopsida</taxon>
        <taxon>Zingiberales</taxon>
        <taxon>Zingiberaceae</taxon>
        <taxon>Zingiber</taxon>
    </lineage>
</organism>
<proteinExistence type="predicted"/>
<dbReference type="EMBL" id="JACMSC010000009">
    <property type="protein sequence ID" value="KAG6506554.1"/>
    <property type="molecule type" value="Genomic_DNA"/>
</dbReference>
<name>A0A8J5L0P2_ZINOF</name>
<dbReference type="Proteomes" id="UP000734854">
    <property type="component" value="Unassembled WGS sequence"/>
</dbReference>